<dbReference type="AlphaFoldDB" id="A8AHL8"/>
<protein>
    <submittedName>
        <fullName evidence="2">Uncharacterized protein</fullName>
    </submittedName>
</protein>
<accession>A8AHL8</accession>
<evidence type="ECO:0000313" key="2">
    <source>
        <dbReference type="EMBL" id="ABV12979.1"/>
    </source>
</evidence>
<evidence type="ECO:0000256" key="1">
    <source>
        <dbReference type="SAM" id="MobiDB-lite"/>
    </source>
</evidence>
<reference evidence="2 3" key="1">
    <citation type="submission" date="2007-08" db="EMBL/GenBank/DDBJ databases">
        <authorList>
            <consortium name="The Citrobacter koseri Genome Sequencing Project"/>
            <person name="McClelland M."/>
            <person name="Sanderson E.K."/>
            <person name="Porwollik S."/>
            <person name="Spieth J."/>
            <person name="Clifton W.S."/>
            <person name="Latreille P."/>
            <person name="Courtney L."/>
            <person name="Wang C."/>
            <person name="Pepin K."/>
            <person name="Bhonagiri V."/>
            <person name="Nash W."/>
            <person name="Johnson M."/>
            <person name="Thiruvilangam P."/>
            <person name="Wilson R."/>
        </authorList>
    </citation>
    <scope>NUCLEOTIDE SEQUENCE [LARGE SCALE GENOMIC DNA]</scope>
    <source>
        <strain evidence="3">ATCC BAA-895 / CDC 4225-83 / SGSC4696</strain>
    </source>
</reference>
<dbReference type="EMBL" id="CP000822">
    <property type="protein sequence ID" value="ABV12979.1"/>
    <property type="molecule type" value="Genomic_DNA"/>
</dbReference>
<sequence>MTARRDVCSAIAVSGHKNTRTYRAYCFCLPCFFCSCAHCSRHASSRANIAASNSSRSMRTGRAERKRSIS</sequence>
<feature type="region of interest" description="Disordered" evidence="1">
    <location>
        <begin position="46"/>
        <end position="70"/>
    </location>
</feature>
<dbReference type="KEGG" id="cko:CKO_01852"/>
<feature type="compositionally biased region" description="Basic and acidic residues" evidence="1">
    <location>
        <begin position="61"/>
        <end position="70"/>
    </location>
</feature>
<dbReference type="STRING" id="290338.CKO_01852"/>
<name>A8AHL8_CITK8</name>
<organism evidence="2 3">
    <name type="scientific">Citrobacter koseri (strain ATCC BAA-895 / CDC 4225-83 / SGSC4696)</name>
    <dbReference type="NCBI Taxonomy" id="290338"/>
    <lineage>
        <taxon>Bacteria</taxon>
        <taxon>Pseudomonadati</taxon>
        <taxon>Pseudomonadota</taxon>
        <taxon>Gammaproteobacteria</taxon>
        <taxon>Enterobacterales</taxon>
        <taxon>Enterobacteriaceae</taxon>
        <taxon>Citrobacter</taxon>
    </lineage>
</organism>
<evidence type="ECO:0000313" key="3">
    <source>
        <dbReference type="Proteomes" id="UP000008148"/>
    </source>
</evidence>
<dbReference type="Proteomes" id="UP000008148">
    <property type="component" value="Chromosome"/>
</dbReference>
<keyword evidence="3" id="KW-1185">Reference proteome</keyword>
<feature type="compositionally biased region" description="Low complexity" evidence="1">
    <location>
        <begin position="46"/>
        <end position="58"/>
    </location>
</feature>
<dbReference type="HOGENOM" id="CLU_2750484_0_0_6"/>
<proteinExistence type="predicted"/>
<gene>
    <name evidence="2" type="ordered locus">CKO_01852</name>
</gene>